<proteinExistence type="predicted"/>
<dbReference type="PROSITE" id="PS51186">
    <property type="entry name" value="GNAT"/>
    <property type="match status" value="1"/>
</dbReference>
<evidence type="ECO:0000313" key="3">
    <source>
        <dbReference type="Proteomes" id="UP000075755"/>
    </source>
</evidence>
<dbReference type="InterPro" id="IPR000182">
    <property type="entry name" value="GNAT_dom"/>
</dbReference>
<name>A0AAC8YKT1_AMIAI</name>
<gene>
    <name evidence="2" type="ORF">AA2016_0986</name>
</gene>
<accession>A0AAC8YKT1</accession>
<organism evidence="2 3">
    <name type="scientific">Aminobacter aminovorans</name>
    <name type="common">Chelatobacter heintzii</name>
    <dbReference type="NCBI Taxonomy" id="83263"/>
    <lineage>
        <taxon>Bacteria</taxon>
        <taxon>Pseudomonadati</taxon>
        <taxon>Pseudomonadota</taxon>
        <taxon>Alphaproteobacteria</taxon>
        <taxon>Hyphomicrobiales</taxon>
        <taxon>Phyllobacteriaceae</taxon>
        <taxon>Aminobacter</taxon>
    </lineage>
</organism>
<dbReference type="GO" id="GO:0016747">
    <property type="term" value="F:acyltransferase activity, transferring groups other than amino-acyl groups"/>
    <property type="evidence" value="ECO:0007669"/>
    <property type="project" value="InterPro"/>
</dbReference>
<dbReference type="Pfam" id="PF00583">
    <property type="entry name" value="Acetyltransf_1"/>
    <property type="match status" value="1"/>
</dbReference>
<dbReference type="PANTHER" id="PTHR43072:SF60">
    <property type="entry name" value="L-2,4-DIAMINOBUTYRIC ACID ACETYLTRANSFERASE"/>
    <property type="match status" value="1"/>
</dbReference>
<dbReference type="KEGG" id="aak:AA2016_0986"/>
<dbReference type="SUPFAM" id="SSF55729">
    <property type="entry name" value="Acyl-CoA N-acyltransferases (Nat)"/>
    <property type="match status" value="1"/>
</dbReference>
<dbReference type="Gene3D" id="3.40.630.30">
    <property type="match status" value="1"/>
</dbReference>
<sequence length="172" mass="18773">MVSSRDFVVRRLMPGEGAAYRKLRFAALENAPLAFSSSPEDEAHLTDADFEARISLAEPDAVYGVFGDGELVGVATFIGDKRRKTRHKGAMFGVYVDPVWRGTGSARALVRQVIDHATERGLALHAHVIADNLPALRLYLGLGFVSYGVEPRALLVDGVFHDEHLLIYQPGG</sequence>
<dbReference type="EMBL" id="CP015005">
    <property type="protein sequence ID" value="AMS39924.1"/>
    <property type="molecule type" value="Genomic_DNA"/>
</dbReference>
<evidence type="ECO:0000259" key="1">
    <source>
        <dbReference type="PROSITE" id="PS51186"/>
    </source>
</evidence>
<reference evidence="2 3" key="1">
    <citation type="submission" date="2016-03" db="EMBL/GenBank/DDBJ databases">
        <title>Complete genome of Aminobacter aminovorans KCTC 2477.</title>
        <authorList>
            <person name="Kim K.M."/>
        </authorList>
    </citation>
    <scope>NUCLEOTIDE SEQUENCE [LARGE SCALE GENOMIC DNA]</scope>
    <source>
        <strain evidence="2 3">KCTC 2477</strain>
    </source>
</reference>
<dbReference type="CDD" id="cd04301">
    <property type="entry name" value="NAT_SF"/>
    <property type="match status" value="1"/>
</dbReference>
<dbReference type="InterPro" id="IPR016181">
    <property type="entry name" value="Acyl_CoA_acyltransferase"/>
</dbReference>
<evidence type="ECO:0000313" key="2">
    <source>
        <dbReference type="EMBL" id="AMS39924.1"/>
    </source>
</evidence>
<dbReference type="PANTHER" id="PTHR43072">
    <property type="entry name" value="N-ACETYLTRANSFERASE"/>
    <property type="match status" value="1"/>
</dbReference>
<protein>
    <submittedName>
        <fullName evidence="2">Acetyltransferase, GNAT family</fullName>
    </submittedName>
</protein>
<dbReference type="AlphaFoldDB" id="A0AAC8YKT1"/>
<dbReference type="Proteomes" id="UP000075755">
    <property type="component" value="Chromosome"/>
</dbReference>
<feature type="domain" description="N-acetyltransferase" evidence="1">
    <location>
        <begin position="21"/>
        <end position="172"/>
    </location>
</feature>